<evidence type="ECO:0000313" key="2">
    <source>
        <dbReference type="EMBL" id="PWJ39190.1"/>
    </source>
</evidence>
<keyword evidence="1" id="KW-0732">Signal</keyword>
<keyword evidence="3" id="KW-1185">Reference proteome</keyword>
<dbReference type="Proteomes" id="UP000245535">
    <property type="component" value="Unassembled WGS sequence"/>
</dbReference>
<organism evidence="2 3">
    <name type="scientific">Sediminitomix flava</name>
    <dbReference type="NCBI Taxonomy" id="379075"/>
    <lineage>
        <taxon>Bacteria</taxon>
        <taxon>Pseudomonadati</taxon>
        <taxon>Bacteroidota</taxon>
        <taxon>Cytophagia</taxon>
        <taxon>Cytophagales</taxon>
        <taxon>Flammeovirgaceae</taxon>
        <taxon>Sediminitomix</taxon>
    </lineage>
</organism>
<protein>
    <recommendedName>
        <fullName evidence="4">Outer membrane beta-barrel porin/alpha-amylase</fullName>
    </recommendedName>
</protein>
<dbReference type="EMBL" id="QGDO01000006">
    <property type="protein sequence ID" value="PWJ39190.1"/>
    <property type="molecule type" value="Genomic_DNA"/>
</dbReference>
<feature type="chain" id="PRO_5016459073" description="Outer membrane beta-barrel porin/alpha-amylase" evidence="1">
    <location>
        <begin position="24"/>
        <end position="317"/>
    </location>
</feature>
<comment type="caution">
    <text evidence="2">The sequence shown here is derived from an EMBL/GenBank/DDBJ whole genome shotgun (WGS) entry which is preliminary data.</text>
</comment>
<evidence type="ECO:0008006" key="4">
    <source>
        <dbReference type="Google" id="ProtNLM"/>
    </source>
</evidence>
<dbReference type="AlphaFoldDB" id="A0A315Z7L0"/>
<gene>
    <name evidence="2" type="ORF">BC781_10691</name>
</gene>
<name>A0A315Z7L0_SEDFL</name>
<reference evidence="2 3" key="1">
    <citation type="submission" date="2018-03" db="EMBL/GenBank/DDBJ databases">
        <title>Genomic Encyclopedia of Archaeal and Bacterial Type Strains, Phase II (KMG-II): from individual species to whole genera.</title>
        <authorList>
            <person name="Goeker M."/>
        </authorList>
    </citation>
    <scope>NUCLEOTIDE SEQUENCE [LARGE SCALE GENOMIC DNA]</scope>
    <source>
        <strain evidence="2 3">DSM 28229</strain>
    </source>
</reference>
<proteinExistence type="predicted"/>
<evidence type="ECO:0000256" key="1">
    <source>
        <dbReference type="SAM" id="SignalP"/>
    </source>
</evidence>
<evidence type="ECO:0000313" key="3">
    <source>
        <dbReference type="Proteomes" id="UP000245535"/>
    </source>
</evidence>
<sequence>MPHYIKYLFCCLTLIISINGANAQELFILNDAATPMPKGVWGVRGQVEYYEEGTAQRYMTSVRLMYGAFSKTSIYLTLTGSNHHGSKLEDDFISHTHSGSGLAPEYPFAFAGIHLFGKYSFLSLDEQNRHFRMAAYGAISSSNAAHDETEPRLMDDTSGGELGLITTWLNKRFAVSLTLGGILPLAYTETQFPNTIYERDVELQFGRAVKYNLSFGYLLYPKKYKDYEQANYNAYVEFLGKAFEDAVVLFDGEPQELQTAFLRQGHYVEMHLGIQKIIRSKSRIELSVGFSLINEALIHQTPIVNLAYQVFLFKERK</sequence>
<feature type="signal peptide" evidence="1">
    <location>
        <begin position="1"/>
        <end position="23"/>
    </location>
</feature>
<accession>A0A315Z7L0</accession>